<feature type="compositionally biased region" description="Polar residues" evidence="1">
    <location>
        <begin position="253"/>
        <end position="270"/>
    </location>
</feature>
<accession>A0A8K0VXE4</accession>
<evidence type="ECO:0000313" key="2">
    <source>
        <dbReference type="EMBL" id="KAH7084515.1"/>
    </source>
</evidence>
<feature type="compositionally biased region" description="Basic and acidic residues" evidence="1">
    <location>
        <begin position="271"/>
        <end position="283"/>
    </location>
</feature>
<feature type="region of interest" description="Disordered" evidence="1">
    <location>
        <begin position="45"/>
        <end position="65"/>
    </location>
</feature>
<feature type="region of interest" description="Disordered" evidence="1">
    <location>
        <begin position="253"/>
        <end position="354"/>
    </location>
</feature>
<feature type="compositionally biased region" description="Basic and acidic residues" evidence="1">
    <location>
        <begin position="291"/>
        <end position="300"/>
    </location>
</feature>
<dbReference type="EMBL" id="JAGMVJ010000012">
    <property type="protein sequence ID" value="KAH7084515.1"/>
    <property type="molecule type" value="Genomic_DNA"/>
</dbReference>
<sequence length="354" mass="37893">MLFDHRYVGSIDRFTQSNLLQQIYIRLGSSHFEYLDFLRMAPDKKQKGEHATADSKKEAISDEEVRQESSKAACAAMNAQERAKELKEAAIGAGSPEERQKLMEQAIDAQIEAESFGKTAKYLRSGTFQGAAVGTGIGVAPGATLGALTGTLVGGVTSTITGGLGFGIGAAAGSLHGPFWNLGELAGKGVRKFTGDFPGWAASKEQKQALEKMIGQVQEEEMPGEAELKRLHEEGGAAMPGEGWMTATKNLVSSMGTPSKASPSSTQGKDNASKPDESQKSKDGNAATEASSHKKEPDYRKRPRKLESASYDPPASARKTPRKLETRSKDSGAKQTEEKAQTSSPRKLERRSSP</sequence>
<evidence type="ECO:0000313" key="3">
    <source>
        <dbReference type="Proteomes" id="UP000813461"/>
    </source>
</evidence>
<organism evidence="2 3">
    <name type="scientific">Paraphoma chrysanthemicola</name>
    <dbReference type="NCBI Taxonomy" id="798071"/>
    <lineage>
        <taxon>Eukaryota</taxon>
        <taxon>Fungi</taxon>
        <taxon>Dikarya</taxon>
        <taxon>Ascomycota</taxon>
        <taxon>Pezizomycotina</taxon>
        <taxon>Dothideomycetes</taxon>
        <taxon>Pleosporomycetidae</taxon>
        <taxon>Pleosporales</taxon>
        <taxon>Pleosporineae</taxon>
        <taxon>Phaeosphaeriaceae</taxon>
        <taxon>Paraphoma</taxon>
    </lineage>
</organism>
<dbReference type="Proteomes" id="UP000813461">
    <property type="component" value="Unassembled WGS sequence"/>
</dbReference>
<comment type="caution">
    <text evidence="2">The sequence shown here is derived from an EMBL/GenBank/DDBJ whole genome shotgun (WGS) entry which is preliminary data.</text>
</comment>
<reference evidence="2" key="1">
    <citation type="journal article" date="2021" name="Nat. Commun.">
        <title>Genetic determinants of endophytism in the Arabidopsis root mycobiome.</title>
        <authorList>
            <person name="Mesny F."/>
            <person name="Miyauchi S."/>
            <person name="Thiergart T."/>
            <person name="Pickel B."/>
            <person name="Atanasova L."/>
            <person name="Karlsson M."/>
            <person name="Huettel B."/>
            <person name="Barry K.W."/>
            <person name="Haridas S."/>
            <person name="Chen C."/>
            <person name="Bauer D."/>
            <person name="Andreopoulos W."/>
            <person name="Pangilinan J."/>
            <person name="LaButti K."/>
            <person name="Riley R."/>
            <person name="Lipzen A."/>
            <person name="Clum A."/>
            <person name="Drula E."/>
            <person name="Henrissat B."/>
            <person name="Kohler A."/>
            <person name="Grigoriev I.V."/>
            <person name="Martin F.M."/>
            <person name="Hacquard S."/>
        </authorList>
    </citation>
    <scope>NUCLEOTIDE SEQUENCE</scope>
    <source>
        <strain evidence="2">MPI-SDFR-AT-0120</strain>
    </source>
</reference>
<evidence type="ECO:0000256" key="1">
    <source>
        <dbReference type="SAM" id="MobiDB-lite"/>
    </source>
</evidence>
<feature type="compositionally biased region" description="Basic and acidic residues" evidence="1">
    <location>
        <begin position="322"/>
        <end position="354"/>
    </location>
</feature>
<protein>
    <submittedName>
        <fullName evidence="2">Uncharacterized protein</fullName>
    </submittedName>
</protein>
<dbReference type="OrthoDB" id="3930519at2759"/>
<proteinExistence type="predicted"/>
<dbReference type="AlphaFoldDB" id="A0A8K0VXE4"/>
<name>A0A8K0VXE4_9PLEO</name>
<keyword evidence="3" id="KW-1185">Reference proteome</keyword>
<gene>
    <name evidence="2" type="ORF">FB567DRAFT_529185</name>
</gene>